<dbReference type="AlphaFoldDB" id="A0A1G8GGU4"/>
<keyword evidence="2" id="KW-0378">Hydrolase</keyword>
<dbReference type="InterPro" id="IPR029058">
    <property type="entry name" value="AB_hydrolase_fold"/>
</dbReference>
<evidence type="ECO:0000313" key="3">
    <source>
        <dbReference type="Proteomes" id="UP000198923"/>
    </source>
</evidence>
<dbReference type="STRING" id="504805.SAMN05421505_12737"/>
<keyword evidence="3" id="KW-1185">Reference proteome</keyword>
<reference evidence="2 3" key="1">
    <citation type="submission" date="2016-10" db="EMBL/GenBank/DDBJ databases">
        <authorList>
            <person name="de Groot N.N."/>
        </authorList>
    </citation>
    <scope>NUCLEOTIDE SEQUENCE [LARGE SCALE GENOMIC DNA]</scope>
    <source>
        <strain evidence="2 3">CPCC 201354</strain>
    </source>
</reference>
<dbReference type="InterPro" id="IPR000073">
    <property type="entry name" value="AB_hydrolase_1"/>
</dbReference>
<accession>A0A1G8GGU4</accession>
<dbReference type="Proteomes" id="UP000198923">
    <property type="component" value="Unassembled WGS sequence"/>
</dbReference>
<proteinExistence type="predicted"/>
<dbReference type="SUPFAM" id="SSF53474">
    <property type="entry name" value="alpha/beta-Hydrolases"/>
    <property type="match status" value="1"/>
</dbReference>
<dbReference type="GO" id="GO:0016787">
    <property type="term" value="F:hydrolase activity"/>
    <property type="evidence" value="ECO:0007669"/>
    <property type="project" value="UniProtKB-KW"/>
</dbReference>
<sequence>MKRRPRLSTAAALATAAALLLVSCGGGGPRRVTPDAALDAQCDSVPSGAERVVVEAIDGVRLGAAVIGSPSADVVVVVVHGGTQTLCDWLEEAARLAKTHGVRVIVPDRRGFGSSEGRAEAHLYPSDTVDAAFLMSHKWAVTTRYRSGRDKPAFVMLGASYGAPIALMAAMPESLQERLGPTDALMPLRMPPSCAAVVISPALSIEEPAGRLRPVNMSSFAPSLWIAAEEGSPAIAANARTLATRMPAKEKPHLLLVPGTLHGSGLLNDDARVRELVDRAVTSCAPKHRGDTLRGSQES</sequence>
<evidence type="ECO:0000313" key="2">
    <source>
        <dbReference type="EMBL" id="SDH93585.1"/>
    </source>
</evidence>
<evidence type="ECO:0000259" key="1">
    <source>
        <dbReference type="Pfam" id="PF12697"/>
    </source>
</evidence>
<gene>
    <name evidence="2" type="ORF">SAMN05421505_12737</name>
</gene>
<dbReference type="Gene3D" id="3.40.50.1820">
    <property type="entry name" value="alpha/beta hydrolase"/>
    <property type="match status" value="1"/>
</dbReference>
<dbReference type="EMBL" id="FNCN01000027">
    <property type="protein sequence ID" value="SDH93585.1"/>
    <property type="molecule type" value="Genomic_DNA"/>
</dbReference>
<feature type="domain" description="AB hydrolase-1" evidence="1">
    <location>
        <begin position="76"/>
        <end position="230"/>
    </location>
</feature>
<dbReference type="OrthoDB" id="3784846at2"/>
<organism evidence="2 3">
    <name type="scientific">Sinosporangium album</name>
    <dbReference type="NCBI Taxonomy" id="504805"/>
    <lineage>
        <taxon>Bacteria</taxon>
        <taxon>Bacillati</taxon>
        <taxon>Actinomycetota</taxon>
        <taxon>Actinomycetes</taxon>
        <taxon>Streptosporangiales</taxon>
        <taxon>Streptosporangiaceae</taxon>
        <taxon>Sinosporangium</taxon>
    </lineage>
</organism>
<name>A0A1G8GGU4_9ACTN</name>
<protein>
    <submittedName>
        <fullName evidence="2">Alpha/beta hydrolase family protein</fullName>
    </submittedName>
</protein>
<dbReference type="PROSITE" id="PS51257">
    <property type="entry name" value="PROKAR_LIPOPROTEIN"/>
    <property type="match status" value="1"/>
</dbReference>
<dbReference type="Pfam" id="PF12697">
    <property type="entry name" value="Abhydrolase_6"/>
    <property type="match status" value="1"/>
</dbReference>
<dbReference type="RefSeq" id="WP_093173384.1">
    <property type="nucleotide sequence ID" value="NZ_FNCN01000027.1"/>
</dbReference>